<evidence type="ECO:0000259" key="3">
    <source>
        <dbReference type="Pfam" id="PF11887"/>
    </source>
</evidence>
<dbReference type="PANTHER" id="PTHR33371">
    <property type="entry name" value="INTERMEMBRANE PHOSPHOLIPID TRANSPORT SYSTEM BINDING PROTEIN MLAD-RELATED"/>
    <property type="match status" value="1"/>
</dbReference>
<dbReference type="InterPro" id="IPR024516">
    <property type="entry name" value="Mce_C"/>
</dbReference>
<sequence>MIRDLIGRGVAAAGGSTANRNLWLGLAAGAAVVALVLGSGVLSRADLGTATVHAEFAQAAGLRAGNSVDIAGIEVGTVKSVRLERDRVVVAMSVDTEVELGRDAKAAIKMSTILGKMHIELDPGTGTDLDGERIPLAATSVPYNLAKVVNDPKYRNSFEHLERLDPNALRASLDAVSAQMGDSPQLTAQALDSVGVLARVIATRRDEVDQLLGSMDQVSSLIADNQNSVLLLLTRGQAIGDAVAKRRELLRELLDNVAAASKILRDMGVDNGGRLGPLIHSLNTMSEGLEKNRDNLDALYQVMPVTVRQFNNGFGQGPYGEVYMPWLFPDNWLCLAHAIAGCR</sequence>
<evidence type="ECO:0000313" key="4">
    <source>
        <dbReference type="EMBL" id="APE38199.1"/>
    </source>
</evidence>
<evidence type="ECO:0000259" key="2">
    <source>
        <dbReference type="Pfam" id="PF02470"/>
    </source>
</evidence>
<evidence type="ECO:0000256" key="1">
    <source>
        <dbReference type="SAM" id="Phobius"/>
    </source>
</evidence>
<dbReference type="Pfam" id="PF11887">
    <property type="entry name" value="Mce4_CUP1"/>
    <property type="match status" value="1"/>
</dbReference>
<evidence type="ECO:0000313" key="5">
    <source>
        <dbReference type="Proteomes" id="UP000183810"/>
    </source>
</evidence>
<feature type="domain" description="Mammalian cell entry C-terminal" evidence="3">
    <location>
        <begin position="161"/>
        <end position="316"/>
    </location>
</feature>
<protein>
    <submittedName>
        <fullName evidence="4">Mammalian cell entry protein</fullName>
    </submittedName>
</protein>
<dbReference type="OrthoDB" id="3456055at2"/>
<dbReference type="InterPro" id="IPR003399">
    <property type="entry name" value="Mce/MlaD"/>
</dbReference>
<keyword evidence="1" id="KW-1133">Transmembrane helix</keyword>
<dbReference type="RefSeq" id="WP_071931358.1">
    <property type="nucleotide sequence ID" value="NZ_CP018082.1"/>
</dbReference>
<keyword evidence="1" id="KW-0472">Membrane</keyword>
<dbReference type="InterPro" id="IPR005693">
    <property type="entry name" value="Mce"/>
</dbReference>
<dbReference type="NCBIfam" id="TIGR00996">
    <property type="entry name" value="Mtu_fam_mce"/>
    <property type="match status" value="1"/>
</dbReference>
<feature type="transmembrane region" description="Helical" evidence="1">
    <location>
        <begin position="21"/>
        <end position="42"/>
    </location>
</feature>
<dbReference type="KEGG" id="nsl:BOX37_10105"/>
<dbReference type="Proteomes" id="UP000183810">
    <property type="component" value="Chromosome"/>
</dbReference>
<gene>
    <name evidence="4" type="ORF">BOX37_10105</name>
</gene>
<dbReference type="InterPro" id="IPR052336">
    <property type="entry name" value="MlaD_Phospholipid_Transporter"/>
</dbReference>
<dbReference type="GO" id="GO:0005576">
    <property type="term" value="C:extracellular region"/>
    <property type="evidence" value="ECO:0007669"/>
    <property type="project" value="TreeGrafter"/>
</dbReference>
<accession>A0A1J0W1X8</accession>
<dbReference type="PANTHER" id="PTHR33371:SF18">
    <property type="entry name" value="MCE-FAMILY PROTEIN MCE3C"/>
    <property type="match status" value="1"/>
</dbReference>
<name>A0A1J0W1X8_9NOCA</name>
<reference evidence="4" key="1">
    <citation type="submission" date="2016-11" db="EMBL/GenBank/DDBJ databases">
        <authorList>
            <person name="Jaros S."/>
            <person name="Januszkiewicz K."/>
            <person name="Wedrychowicz H."/>
        </authorList>
    </citation>
    <scope>NUCLEOTIDE SEQUENCE [LARGE SCALE GENOMIC DNA]</scope>
    <source>
        <strain evidence="4">Y48</strain>
    </source>
</reference>
<feature type="domain" description="Mce/MlaD" evidence="2">
    <location>
        <begin position="50"/>
        <end position="124"/>
    </location>
</feature>
<keyword evidence="5" id="KW-1185">Reference proteome</keyword>
<dbReference type="EMBL" id="CP018082">
    <property type="protein sequence ID" value="APE38199.1"/>
    <property type="molecule type" value="Genomic_DNA"/>
</dbReference>
<organism evidence="4 5">
    <name type="scientific">Nocardia mangyaensis</name>
    <dbReference type="NCBI Taxonomy" id="2213200"/>
    <lineage>
        <taxon>Bacteria</taxon>
        <taxon>Bacillati</taxon>
        <taxon>Actinomycetota</taxon>
        <taxon>Actinomycetes</taxon>
        <taxon>Mycobacteriales</taxon>
        <taxon>Nocardiaceae</taxon>
        <taxon>Nocardia</taxon>
    </lineage>
</organism>
<keyword evidence="1" id="KW-0812">Transmembrane</keyword>
<dbReference type="Pfam" id="PF02470">
    <property type="entry name" value="MlaD"/>
    <property type="match status" value="1"/>
</dbReference>
<proteinExistence type="predicted"/>
<dbReference type="AlphaFoldDB" id="A0A1J0W1X8"/>